<dbReference type="EMBL" id="CAJOBH010224194">
    <property type="protein sequence ID" value="CAF5042253.1"/>
    <property type="molecule type" value="Genomic_DNA"/>
</dbReference>
<reference evidence="1" key="1">
    <citation type="submission" date="2021-02" db="EMBL/GenBank/DDBJ databases">
        <authorList>
            <person name="Nowell W R."/>
        </authorList>
    </citation>
    <scope>NUCLEOTIDE SEQUENCE</scope>
</reference>
<evidence type="ECO:0000313" key="2">
    <source>
        <dbReference type="Proteomes" id="UP000681967"/>
    </source>
</evidence>
<organism evidence="1 2">
    <name type="scientific">Rotaria magnacalcarata</name>
    <dbReference type="NCBI Taxonomy" id="392030"/>
    <lineage>
        <taxon>Eukaryota</taxon>
        <taxon>Metazoa</taxon>
        <taxon>Spiralia</taxon>
        <taxon>Gnathifera</taxon>
        <taxon>Rotifera</taxon>
        <taxon>Eurotatoria</taxon>
        <taxon>Bdelloidea</taxon>
        <taxon>Philodinida</taxon>
        <taxon>Philodinidae</taxon>
        <taxon>Rotaria</taxon>
    </lineage>
</organism>
<accession>A0A8S3E9N0</accession>
<sequence length="104" mass="11568">MKYSNNINIIDKSNPLFTLAQDALEKEKNDQQQYDVTQKLKLAWSHFRPAKSNLSPTHVASTAAVAAAAAVDDNNVENPKSKWSFLLQAVRKKEQQQSVGAMPV</sequence>
<proteinExistence type="predicted"/>
<evidence type="ECO:0000313" key="1">
    <source>
        <dbReference type="EMBL" id="CAF5042253.1"/>
    </source>
</evidence>
<name>A0A8S3E9N0_9BILA</name>
<protein>
    <submittedName>
        <fullName evidence="1">Uncharacterized protein</fullName>
    </submittedName>
</protein>
<dbReference type="Proteomes" id="UP000681967">
    <property type="component" value="Unassembled WGS sequence"/>
</dbReference>
<comment type="caution">
    <text evidence="1">The sequence shown here is derived from an EMBL/GenBank/DDBJ whole genome shotgun (WGS) entry which is preliminary data.</text>
</comment>
<dbReference type="AlphaFoldDB" id="A0A8S3E9N0"/>
<gene>
    <name evidence="1" type="ORF">BYL167_LOCUS57072</name>
</gene>